<dbReference type="AlphaFoldDB" id="A0A0A9BQL8"/>
<organism evidence="1">
    <name type="scientific">Arundo donax</name>
    <name type="common">Giant reed</name>
    <name type="synonym">Donax arundinaceus</name>
    <dbReference type="NCBI Taxonomy" id="35708"/>
    <lineage>
        <taxon>Eukaryota</taxon>
        <taxon>Viridiplantae</taxon>
        <taxon>Streptophyta</taxon>
        <taxon>Embryophyta</taxon>
        <taxon>Tracheophyta</taxon>
        <taxon>Spermatophyta</taxon>
        <taxon>Magnoliopsida</taxon>
        <taxon>Liliopsida</taxon>
        <taxon>Poales</taxon>
        <taxon>Poaceae</taxon>
        <taxon>PACMAD clade</taxon>
        <taxon>Arundinoideae</taxon>
        <taxon>Arundineae</taxon>
        <taxon>Arundo</taxon>
    </lineage>
</organism>
<sequence>MVFSPLSVRADILRPGQKLQRFFFLLYMHARKAKCILSFQCTIVAETLNTH</sequence>
<name>A0A0A9BQL8_ARUDO</name>
<dbReference type="EMBL" id="GBRH01233442">
    <property type="protein sequence ID" value="JAD64453.1"/>
    <property type="molecule type" value="Transcribed_RNA"/>
</dbReference>
<reference evidence="1" key="2">
    <citation type="journal article" date="2015" name="Data Brief">
        <title>Shoot transcriptome of the giant reed, Arundo donax.</title>
        <authorList>
            <person name="Barrero R.A."/>
            <person name="Guerrero F.D."/>
            <person name="Moolhuijzen P."/>
            <person name="Goolsby J.A."/>
            <person name="Tidwell J."/>
            <person name="Bellgard S.E."/>
            <person name="Bellgard M.I."/>
        </authorList>
    </citation>
    <scope>NUCLEOTIDE SEQUENCE</scope>
    <source>
        <tissue evidence="1">Shoot tissue taken approximately 20 cm above the soil surface</tissue>
    </source>
</reference>
<protein>
    <submittedName>
        <fullName evidence="1">Uncharacterized protein</fullName>
    </submittedName>
</protein>
<evidence type="ECO:0000313" key="1">
    <source>
        <dbReference type="EMBL" id="JAD64453.1"/>
    </source>
</evidence>
<proteinExistence type="predicted"/>
<accession>A0A0A9BQL8</accession>
<reference evidence="1" key="1">
    <citation type="submission" date="2014-09" db="EMBL/GenBank/DDBJ databases">
        <authorList>
            <person name="Magalhaes I.L.F."/>
            <person name="Oliveira U."/>
            <person name="Santos F.R."/>
            <person name="Vidigal T.H.D.A."/>
            <person name="Brescovit A.D."/>
            <person name="Santos A.J."/>
        </authorList>
    </citation>
    <scope>NUCLEOTIDE SEQUENCE</scope>
    <source>
        <tissue evidence="1">Shoot tissue taken approximately 20 cm above the soil surface</tissue>
    </source>
</reference>